<feature type="region of interest" description="Disordered" evidence="7">
    <location>
        <begin position="756"/>
        <end position="778"/>
    </location>
</feature>
<organism evidence="9 10">
    <name type="scientific">Triplophysa tibetana</name>
    <dbReference type="NCBI Taxonomy" id="1572043"/>
    <lineage>
        <taxon>Eukaryota</taxon>
        <taxon>Metazoa</taxon>
        <taxon>Chordata</taxon>
        <taxon>Craniata</taxon>
        <taxon>Vertebrata</taxon>
        <taxon>Euteleostomi</taxon>
        <taxon>Actinopterygii</taxon>
        <taxon>Neopterygii</taxon>
        <taxon>Teleostei</taxon>
        <taxon>Ostariophysi</taxon>
        <taxon>Cypriniformes</taxon>
        <taxon>Nemacheilidae</taxon>
        <taxon>Triplophysa</taxon>
    </lineage>
</organism>
<feature type="compositionally biased region" description="Basic residues" evidence="7">
    <location>
        <begin position="256"/>
        <end position="266"/>
    </location>
</feature>
<keyword evidence="10" id="KW-1185">Reference proteome</keyword>
<dbReference type="InterPro" id="IPR036236">
    <property type="entry name" value="Znf_C2H2_sf"/>
</dbReference>
<feature type="compositionally biased region" description="Polar residues" evidence="7">
    <location>
        <begin position="654"/>
        <end position="672"/>
    </location>
</feature>
<comment type="caution">
    <text evidence="9">The sequence shown here is derived from an EMBL/GenBank/DDBJ whole genome shotgun (WGS) entry which is preliminary data.</text>
</comment>
<evidence type="ECO:0000256" key="5">
    <source>
        <dbReference type="ARBA" id="ARBA00023242"/>
    </source>
</evidence>
<keyword evidence="5" id="KW-0539">Nucleus</keyword>
<feature type="compositionally biased region" description="Basic residues" evidence="7">
    <location>
        <begin position="685"/>
        <end position="699"/>
    </location>
</feature>
<evidence type="ECO:0000256" key="4">
    <source>
        <dbReference type="ARBA" id="ARBA00022833"/>
    </source>
</evidence>
<name>A0A5A9PAZ0_9TELE</name>
<dbReference type="GO" id="GO:0000978">
    <property type="term" value="F:RNA polymerase II cis-regulatory region sequence-specific DNA binding"/>
    <property type="evidence" value="ECO:0007669"/>
    <property type="project" value="TreeGrafter"/>
</dbReference>
<dbReference type="InterPro" id="IPR013087">
    <property type="entry name" value="Znf_C2H2_type"/>
</dbReference>
<reference evidence="9 10" key="1">
    <citation type="journal article" date="2019" name="Mol. Ecol. Resour.">
        <title>Chromosome-level genome assembly of Triplophysa tibetana, a fish adapted to the harsh high-altitude environment of the Tibetan Plateau.</title>
        <authorList>
            <person name="Yang X."/>
            <person name="Liu H."/>
            <person name="Ma Z."/>
            <person name="Zou Y."/>
            <person name="Zou M."/>
            <person name="Mao Y."/>
            <person name="Li X."/>
            <person name="Wang H."/>
            <person name="Chen T."/>
            <person name="Wang W."/>
            <person name="Yang R."/>
        </authorList>
    </citation>
    <scope>NUCLEOTIDE SEQUENCE [LARGE SCALE GENOMIC DNA]</scope>
    <source>
        <strain evidence="9">TTIB1903HZAU</strain>
        <tissue evidence="9">Muscle</tissue>
    </source>
</reference>
<evidence type="ECO:0000313" key="9">
    <source>
        <dbReference type="EMBL" id="KAA0719128.1"/>
    </source>
</evidence>
<dbReference type="InterPro" id="IPR051643">
    <property type="entry name" value="Transcr_Reg_ZincFinger"/>
</dbReference>
<feature type="compositionally biased region" description="Basic and acidic residues" evidence="7">
    <location>
        <begin position="760"/>
        <end position="778"/>
    </location>
</feature>
<dbReference type="SUPFAM" id="SSF57667">
    <property type="entry name" value="beta-beta-alpha zinc fingers"/>
    <property type="match status" value="1"/>
</dbReference>
<evidence type="ECO:0000256" key="6">
    <source>
        <dbReference type="PROSITE-ProRule" id="PRU00042"/>
    </source>
</evidence>
<evidence type="ECO:0000256" key="3">
    <source>
        <dbReference type="ARBA" id="ARBA00022771"/>
    </source>
</evidence>
<comment type="subcellular location">
    <subcellularLocation>
        <location evidence="1">Nucleus</location>
    </subcellularLocation>
</comment>
<keyword evidence="2" id="KW-0479">Metal-binding</keyword>
<dbReference type="InterPro" id="IPR055125">
    <property type="entry name" value="Wiz_C_Znf"/>
</dbReference>
<dbReference type="OrthoDB" id="8669871at2759"/>
<accession>A0A5A9PAZ0</accession>
<feature type="region of interest" description="Disordered" evidence="7">
    <location>
        <begin position="654"/>
        <end position="703"/>
    </location>
</feature>
<proteinExistence type="predicted"/>
<evidence type="ECO:0000256" key="1">
    <source>
        <dbReference type="ARBA" id="ARBA00004123"/>
    </source>
</evidence>
<feature type="region of interest" description="Disordered" evidence="7">
    <location>
        <begin position="236"/>
        <end position="339"/>
    </location>
</feature>
<evidence type="ECO:0000256" key="2">
    <source>
        <dbReference type="ARBA" id="ARBA00022723"/>
    </source>
</evidence>
<feature type="region of interest" description="Disordered" evidence="7">
    <location>
        <begin position="1177"/>
        <end position="1198"/>
    </location>
</feature>
<dbReference type="Proteomes" id="UP000324632">
    <property type="component" value="Chromosome 7"/>
</dbReference>
<dbReference type="PANTHER" id="PTHR24396:SF25">
    <property type="entry name" value="ZINC FINGER PROTEIN 644"/>
    <property type="match status" value="1"/>
</dbReference>
<keyword evidence="4" id="KW-0862">Zinc</keyword>
<dbReference type="EMBL" id="SOYY01000007">
    <property type="protein sequence ID" value="KAA0719128.1"/>
    <property type="molecule type" value="Genomic_DNA"/>
</dbReference>
<keyword evidence="3 6" id="KW-0863">Zinc-finger</keyword>
<sequence>MSGLSESSELEENDTLMSNISQELLNSGVFSPRGTLLEPSVQYPRETMELLCDQGDLLTSVGFMDSICSDGPPKAAYVNGSTSPHISDEVLLDISKNVPGFLPKSLNAQHSVTACHTHFDGHDPLRKEGEITIRQTLTAEDVENRGIWGFDTESPESSLDNYNDTNDLSWNPQKEFMKFLWDDENALEMEEKLSPVPSPINHKITVPSPLVHRKRKRKAEIVLKVDPSMDLYPNLDFDSKIDHQGEGSQAECSPIKKLRSPRKPPKPRSPIVKTNKYLNGGGEAIKHPLPKPAKKPDSKTKKLGLIIENLPTDSSAKEKPSPFPRKNSSKEKPQEHTQITLNTDTSSLKPFICKDCGQCFHDRGSLLHHIDVHKAKHPKTKKERNEFHEMKDEGKNATLQCPQCTFGTNCPNTFVQHAKTHEKDKRYYSCNKCDFVEMNEFQMRSHLLHKHSERDADLTVWKSDGFQTRKINKAYKNATAPSPISNSFKRKTKNFLGNHVDTSFLQKFNEDQKAFHSLDSSNEVLTTRAQLPSRSPKLSVKLQTSDKKESGLTNGKCSRLQKDKKLRKARVNSKRIQRLDKSVHTVLSRKKHQSASECSSFQNLDGINETGFLERDKYHYNDSFECETATSGTETTSPSSNCLKKYFRSKEGITKSTSKSDGNVSSSESIGNCDSYKGSPPNSIHLKKQTLKSPSKRKMSTPFHNMQGQDILLDFPKCRQNLEKQEASKDEEYSSIDDLMRDSDHTVGSCLSKEWEDNDDHCGLKSPAKGDQKDDSSRMFSVKEEHKDEEAYNADSESISAVKRESCSDLETDLKACPYCPAVFESGISLSNHIRGHLYRVGQSARKAASVAKFADKVPPVRRQKVPQIKTEMDTSKTDQQTEMPTDCQQTELVCPLCREWFDNRTGLSNHVRGHLKRLGKPTSTASKSPVVILKELMRDKKQFQLKLQVLERKCRGSRIYQPVRLNNGLTFSSSVKQHKYIHSRSVEEKKRIETNKGSPPSDLIGILKKRRAHEETKAKCSSHTARKALSISSSRERGLEIQPFKAVPSSLADKSEVSRKVCLHCNATFHSGVSLSNHMRAYAHRKKKGLSDGSTYDCKQRKQRSRSWSKKKTFPLLHAPEEIYRLKCRFCDLVFQGPLSVQEDWIKHLQRHIMNTAVPRTGAGMVEVTTVPINSCSNSEPQAQPSVMQTSSLAQEL</sequence>
<feature type="region of interest" description="Disordered" evidence="7">
    <location>
        <begin position="531"/>
        <end position="556"/>
    </location>
</feature>
<evidence type="ECO:0000259" key="8">
    <source>
        <dbReference type="PROSITE" id="PS50157"/>
    </source>
</evidence>
<dbReference type="SMART" id="SM00355">
    <property type="entry name" value="ZnF_C2H2"/>
    <property type="match status" value="7"/>
</dbReference>
<dbReference type="GO" id="GO:0008270">
    <property type="term" value="F:zinc ion binding"/>
    <property type="evidence" value="ECO:0007669"/>
    <property type="project" value="UniProtKB-KW"/>
</dbReference>
<dbReference type="Gene3D" id="3.30.160.60">
    <property type="entry name" value="Classic Zinc Finger"/>
    <property type="match status" value="1"/>
</dbReference>
<protein>
    <submittedName>
        <fullName evidence="9">Zinc finger protein 644</fullName>
    </submittedName>
</protein>
<gene>
    <name evidence="9" type="ORF">E1301_Tti007554</name>
</gene>
<dbReference type="GO" id="GO:0005634">
    <property type="term" value="C:nucleus"/>
    <property type="evidence" value="ECO:0007669"/>
    <property type="project" value="UniProtKB-SubCell"/>
</dbReference>
<dbReference type="PROSITE" id="PS50157">
    <property type="entry name" value="ZINC_FINGER_C2H2_2"/>
    <property type="match status" value="2"/>
</dbReference>
<dbReference type="PROSITE" id="PS00028">
    <property type="entry name" value="ZINC_FINGER_C2H2_1"/>
    <property type="match status" value="4"/>
</dbReference>
<dbReference type="GO" id="GO:0000981">
    <property type="term" value="F:DNA-binding transcription factor activity, RNA polymerase II-specific"/>
    <property type="evidence" value="ECO:0007669"/>
    <property type="project" value="TreeGrafter"/>
</dbReference>
<evidence type="ECO:0000313" key="10">
    <source>
        <dbReference type="Proteomes" id="UP000324632"/>
    </source>
</evidence>
<dbReference type="AlphaFoldDB" id="A0A5A9PAZ0"/>
<evidence type="ECO:0000256" key="7">
    <source>
        <dbReference type="SAM" id="MobiDB-lite"/>
    </source>
</evidence>
<feature type="domain" description="C2H2-type" evidence="8">
    <location>
        <begin position="351"/>
        <end position="378"/>
    </location>
</feature>
<dbReference type="Pfam" id="PF23015">
    <property type="entry name" value="zf-WIZ"/>
    <property type="match status" value="1"/>
</dbReference>
<feature type="domain" description="C2H2-type" evidence="8">
    <location>
        <begin position="1061"/>
        <end position="1090"/>
    </location>
</feature>
<dbReference type="PANTHER" id="PTHR24396">
    <property type="entry name" value="ZINC FINGER PROTEIN"/>
    <property type="match status" value="1"/>
</dbReference>